<comment type="caution">
    <text evidence="2">The sequence shown here is derived from an EMBL/GenBank/DDBJ whole genome shotgun (WGS) entry which is preliminary data.</text>
</comment>
<accession>A0AAE3VHZ2</accession>
<proteinExistence type="predicted"/>
<reference evidence="2" key="1">
    <citation type="submission" date="2023-07" db="EMBL/GenBank/DDBJ databases">
        <title>Genomic Encyclopedia of Type Strains, Phase IV (KMG-IV): sequencing the most valuable type-strain genomes for metagenomic binning, comparative biology and taxonomic classification.</title>
        <authorList>
            <person name="Goeker M."/>
        </authorList>
    </citation>
    <scope>NUCLEOTIDE SEQUENCE</scope>
    <source>
        <strain evidence="2">DSM 24202</strain>
    </source>
</reference>
<feature type="transmembrane region" description="Helical" evidence="1">
    <location>
        <begin position="125"/>
        <end position="150"/>
    </location>
</feature>
<name>A0AAE3VHZ2_9BACT</name>
<keyword evidence="1" id="KW-1133">Transmembrane helix</keyword>
<dbReference type="EMBL" id="JAUSVL010000001">
    <property type="protein sequence ID" value="MDQ0290648.1"/>
    <property type="molecule type" value="Genomic_DNA"/>
</dbReference>
<dbReference type="RefSeq" id="WP_307262341.1">
    <property type="nucleotide sequence ID" value="NZ_JAUSVL010000001.1"/>
</dbReference>
<evidence type="ECO:0000256" key="1">
    <source>
        <dbReference type="SAM" id="Phobius"/>
    </source>
</evidence>
<evidence type="ECO:0000313" key="2">
    <source>
        <dbReference type="EMBL" id="MDQ0290648.1"/>
    </source>
</evidence>
<keyword evidence="3" id="KW-1185">Reference proteome</keyword>
<evidence type="ECO:0000313" key="3">
    <source>
        <dbReference type="Proteomes" id="UP001238163"/>
    </source>
</evidence>
<feature type="transmembrane region" description="Helical" evidence="1">
    <location>
        <begin position="162"/>
        <end position="186"/>
    </location>
</feature>
<dbReference type="AlphaFoldDB" id="A0AAE3VHZ2"/>
<organism evidence="2 3">
    <name type="scientific">Oligosphaera ethanolica</name>
    <dbReference type="NCBI Taxonomy" id="760260"/>
    <lineage>
        <taxon>Bacteria</taxon>
        <taxon>Pseudomonadati</taxon>
        <taxon>Lentisphaerota</taxon>
        <taxon>Oligosphaeria</taxon>
        <taxon>Oligosphaerales</taxon>
        <taxon>Oligosphaeraceae</taxon>
        <taxon>Oligosphaera</taxon>
    </lineage>
</organism>
<evidence type="ECO:0008006" key="4">
    <source>
        <dbReference type="Google" id="ProtNLM"/>
    </source>
</evidence>
<sequence>MIEPRCPACATALTLPIGLSPEMAARCPRCGRELRYRLFPAALRDARVVHGSRRVLAEDSSCYFHAEKVAEAVCGQCGRFLCALCAVDFAGECLCPTCIAAQNGSDGQGRRVTRLRYDLIASSCFWVGVLTCWGAVPGALAALVISLWAYRKECSLVRSYRGVMLAQIILSVVTVIGLGVLVLFVIDSES</sequence>
<dbReference type="Proteomes" id="UP001238163">
    <property type="component" value="Unassembled WGS sequence"/>
</dbReference>
<gene>
    <name evidence="2" type="ORF">J3R75_002755</name>
</gene>
<keyword evidence="1" id="KW-0812">Transmembrane</keyword>
<keyword evidence="1" id="KW-0472">Membrane</keyword>
<protein>
    <recommendedName>
        <fullName evidence="4">B box-type domain-containing protein</fullName>
    </recommendedName>
</protein>